<evidence type="ECO:0000256" key="1">
    <source>
        <dbReference type="SAM" id="Phobius"/>
    </source>
</evidence>
<proteinExistence type="predicted"/>
<evidence type="ECO:0000313" key="3">
    <source>
        <dbReference type="Proteomes" id="UP000053257"/>
    </source>
</evidence>
<keyword evidence="1" id="KW-0812">Transmembrane</keyword>
<name>A0A0C3S4B0_PHLG1</name>
<evidence type="ECO:0000313" key="2">
    <source>
        <dbReference type="EMBL" id="KIP04907.1"/>
    </source>
</evidence>
<keyword evidence="3" id="KW-1185">Reference proteome</keyword>
<dbReference type="EMBL" id="KN840559">
    <property type="protein sequence ID" value="KIP04907.1"/>
    <property type="molecule type" value="Genomic_DNA"/>
</dbReference>
<reference evidence="2 3" key="1">
    <citation type="journal article" date="2014" name="PLoS Genet.">
        <title>Analysis of the Phlebiopsis gigantea genome, transcriptome and secretome provides insight into its pioneer colonization strategies of wood.</title>
        <authorList>
            <person name="Hori C."/>
            <person name="Ishida T."/>
            <person name="Igarashi K."/>
            <person name="Samejima M."/>
            <person name="Suzuki H."/>
            <person name="Master E."/>
            <person name="Ferreira P."/>
            <person name="Ruiz-Duenas F.J."/>
            <person name="Held B."/>
            <person name="Canessa P."/>
            <person name="Larrondo L.F."/>
            <person name="Schmoll M."/>
            <person name="Druzhinina I.S."/>
            <person name="Kubicek C.P."/>
            <person name="Gaskell J.A."/>
            <person name="Kersten P."/>
            <person name="St John F."/>
            <person name="Glasner J."/>
            <person name="Sabat G."/>
            <person name="Splinter BonDurant S."/>
            <person name="Syed K."/>
            <person name="Yadav J."/>
            <person name="Mgbeahuruike A.C."/>
            <person name="Kovalchuk A."/>
            <person name="Asiegbu F.O."/>
            <person name="Lackner G."/>
            <person name="Hoffmeister D."/>
            <person name="Rencoret J."/>
            <person name="Gutierrez A."/>
            <person name="Sun H."/>
            <person name="Lindquist E."/>
            <person name="Barry K."/>
            <person name="Riley R."/>
            <person name="Grigoriev I.V."/>
            <person name="Henrissat B."/>
            <person name="Kues U."/>
            <person name="Berka R.M."/>
            <person name="Martinez A.T."/>
            <person name="Covert S.F."/>
            <person name="Blanchette R.A."/>
            <person name="Cullen D."/>
        </authorList>
    </citation>
    <scope>NUCLEOTIDE SEQUENCE [LARGE SCALE GENOMIC DNA]</scope>
    <source>
        <strain evidence="2 3">11061_1 CR5-6</strain>
    </source>
</reference>
<dbReference type="AlphaFoldDB" id="A0A0C3S4B0"/>
<accession>A0A0C3S4B0</accession>
<dbReference type="OrthoDB" id="3263613at2759"/>
<keyword evidence="1" id="KW-1133">Transmembrane helix</keyword>
<dbReference type="Proteomes" id="UP000053257">
    <property type="component" value="Unassembled WGS sequence"/>
</dbReference>
<sequence>MSTPRKREKKSLLRTMSAEERILYLEDLKKSTKQTAQVFIMEPDDVPRALEGAKKQGFYAGTHTPAQGEEAFLVIGMDQRAVEKLLESVRSDQSSPMRRGVAGAVVGAVAMWAGLAYA</sequence>
<dbReference type="HOGENOM" id="CLU_2074007_0_0_1"/>
<keyword evidence="1" id="KW-0472">Membrane</keyword>
<organism evidence="2 3">
    <name type="scientific">Phlebiopsis gigantea (strain 11061_1 CR5-6)</name>
    <name type="common">White-rot fungus</name>
    <name type="synonym">Peniophora gigantea</name>
    <dbReference type="NCBI Taxonomy" id="745531"/>
    <lineage>
        <taxon>Eukaryota</taxon>
        <taxon>Fungi</taxon>
        <taxon>Dikarya</taxon>
        <taxon>Basidiomycota</taxon>
        <taxon>Agaricomycotina</taxon>
        <taxon>Agaricomycetes</taxon>
        <taxon>Polyporales</taxon>
        <taxon>Phanerochaetaceae</taxon>
        <taxon>Phlebiopsis</taxon>
    </lineage>
</organism>
<protein>
    <submittedName>
        <fullName evidence="2">Uncharacterized protein</fullName>
    </submittedName>
</protein>
<feature type="transmembrane region" description="Helical" evidence="1">
    <location>
        <begin position="100"/>
        <end position="117"/>
    </location>
</feature>
<gene>
    <name evidence="2" type="ORF">PHLGIDRAFT_19863</name>
</gene>